<dbReference type="InterPro" id="IPR016181">
    <property type="entry name" value="Acyl_CoA_acyltransferase"/>
</dbReference>
<dbReference type="CDD" id="cd04301">
    <property type="entry name" value="NAT_SF"/>
    <property type="match status" value="1"/>
</dbReference>
<evidence type="ECO:0000313" key="3">
    <source>
        <dbReference type="Proteomes" id="UP000320244"/>
    </source>
</evidence>
<dbReference type="AlphaFoldDB" id="A0A563DWW4"/>
<keyword evidence="3" id="KW-1185">Reference proteome</keyword>
<proteinExistence type="predicted"/>
<reference evidence="2 3" key="2">
    <citation type="submission" date="2019-08" db="EMBL/GenBank/DDBJ databases">
        <title>Jejuicoccus antrihumi gen. nov., sp. nov., a new member of the family Dermacoccaceae isolated from a cave.</title>
        <authorList>
            <person name="Schumann P."/>
            <person name="Kim I.S."/>
        </authorList>
    </citation>
    <scope>NUCLEOTIDE SEQUENCE [LARGE SCALE GENOMIC DNA]</scope>
    <source>
        <strain evidence="2 3">C5-26</strain>
    </source>
</reference>
<dbReference type="GO" id="GO:0016747">
    <property type="term" value="F:acyltransferase activity, transferring groups other than amino-acyl groups"/>
    <property type="evidence" value="ECO:0007669"/>
    <property type="project" value="InterPro"/>
</dbReference>
<dbReference type="SUPFAM" id="SSF55729">
    <property type="entry name" value="Acyl-CoA N-acyltransferases (Nat)"/>
    <property type="match status" value="1"/>
</dbReference>
<dbReference type="InterPro" id="IPR000182">
    <property type="entry name" value="GNAT_dom"/>
</dbReference>
<name>A0A563DWW4_9MICO</name>
<comment type="caution">
    <text evidence="2">The sequence shown here is derived from an EMBL/GenBank/DDBJ whole genome shotgun (WGS) entry which is preliminary data.</text>
</comment>
<sequence length="88" mass="9547">MYRQVDIAAVSDGELPTVEQLLPTARDGGLLVTVDDDDRPVALVLNDWVDARAHLDQASVGPAFAGHGIGRQLMAAAEQWGRQQTRRP</sequence>
<dbReference type="PROSITE" id="PS51186">
    <property type="entry name" value="GNAT"/>
    <property type="match status" value="1"/>
</dbReference>
<gene>
    <name evidence="2" type="ORF">FGL98_16595</name>
</gene>
<dbReference type="Proteomes" id="UP000320244">
    <property type="component" value="Unassembled WGS sequence"/>
</dbReference>
<evidence type="ECO:0000313" key="2">
    <source>
        <dbReference type="EMBL" id="TWP34750.1"/>
    </source>
</evidence>
<dbReference type="OrthoDB" id="572496at2"/>
<evidence type="ECO:0000259" key="1">
    <source>
        <dbReference type="PROSITE" id="PS51186"/>
    </source>
</evidence>
<feature type="domain" description="N-acetyltransferase" evidence="1">
    <location>
        <begin position="1"/>
        <end position="88"/>
    </location>
</feature>
<dbReference type="Pfam" id="PF00583">
    <property type="entry name" value="Acetyltransf_1"/>
    <property type="match status" value="1"/>
</dbReference>
<dbReference type="Gene3D" id="3.40.630.30">
    <property type="match status" value="1"/>
</dbReference>
<accession>A0A563DWW4</accession>
<dbReference type="EMBL" id="VCQV01000025">
    <property type="protein sequence ID" value="TWP34750.1"/>
    <property type="molecule type" value="Genomic_DNA"/>
</dbReference>
<reference evidence="2 3" key="1">
    <citation type="submission" date="2019-05" db="EMBL/GenBank/DDBJ databases">
        <authorList>
            <person name="Lee S.D."/>
        </authorList>
    </citation>
    <scope>NUCLEOTIDE SEQUENCE [LARGE SCALE GENOMIC DNA]</scope>
    <source>
        <strain evidence="2 3">C5-26</strain>
    </source>
</reference>
<protein>
    <submittedName>
        <fullName evidence="2">GNAT family N-acetyltransferase</fullName>
    </submittedName>
</protein>
<keyword evidence="2" id="KW-0808">Transferase</keyword>
<organism evidence="2 3">
    <name type="scientific">Leekyejoonella antrihumi</name>
    <dbReference type="NCBI Taxonomy" id="1660198"/>
    <lineage>
        <taxon>Bacteria</taxon>
        <taxon>Bacillati</taxon>
        <taxon>Actinomycetota</taxon>
        <taxon>Actinomycetes</taxon>
        <taxon>Micrococcales</taxon>
        <taxon>Dermacoccaceae</taxon>
        <taxon>Leekyejoonella</taxon>
    </lineage>
</organism>